<evidence type="ECO:0000313" key="7">
    <source>
        <dbReference type="Proteomes" id="UP000832041"/>
    </source>
</evidence>
<name>A0ABY4KZJ2_THEAE</name>
<evidence type="ECO:0000256" key="4">
    <source>
        <dbReference type="ARBA" id="ARBA00023118"/>
    </source>
</evidence>
<evidence type="ECO:0000256" key="1">
    <source>
        <dbReference type="ARBA" id="ARBA00004496"/>
    </source>
</evidence>
<accession>A0ABY4KZJ2</accession>
<keyword evidence="7" id="KW-1185">Reference proteome</keyword>
<evidence type="ECO:0000256" key="3">
    <source>
        <dbReference type="ARBA" id="ARBA00022490"/>
    </source>
</evidence>
<dbReference type="Proteomes" id="UP000832041">
    <property type="component" value="Chromosome"/>
</dbReference>
<keyword evidence="3" id="KW-0963">Cytoplasm</keyword>
<organism evidence="6 7">
    <name type="scientific">Thermobifida alba</name>
    <name type="common">Thermomonospora alba</name>
    <dbReference type="NCBI Taxonomy" id="53522"/>
    <lineage>
        <taxon>Bacteria</taxon>
        <taxon>Bacillati</taxon>
        <taxon>Actinomycetota</taxon>
        <taxon>Actinomycetes</taxon>
        <taxon>Streptosporangiales</taxon>
        <taxon>Nocardiopsidaceae</taxon>
        <taxon>Thermobifida</taxon>
    </lineage>
</organism>
<dbReference type="RefSeq" id="WP_248592915.1">
    <property type="nucleotide sequence ID" value="NZ_CP051627.1"/>
</dbReference>
<sequence>MVERVDQQMAAQAERVIGPVVTNPQLAKRLRTRMRQFPMRLRSSGLVAAFAFAESRSGNGDPLEQAYTRLCEVIIQHVSQRDLLPGLTAQSTPREFLTMLTNAGLTTYSRVSAEIDLLAGWLSRIADAYYGKLAAAARAELEETTERTVGEEVEEQA</sequence>
<reference evidence="6 7" key="1">
    <citation type="submission" date="2020-04" db="EMBL/GenBank/DDBJ databases">
        <title>Thermobifida alba genome sequencing and assembly.</title>
        <authorList>
            <person name="Luzics S."/>
            <person name="Horvath B."/>
            <person name="Nagy I."/>
            <person name="Toth A."/>
            <person name="Nagy I."/>
            <person name="Kukolya J."/>
        </authorList>
    </citation>
    <scope>NUCLEOTIDE SEQUENCE [LARGE SCALE GENOMIC DNA]</scope>
    <source>
        <strain evidence="6 7">DSM 43795</strain>
    </source>
</reference>
<dbReference type="EMBL" id="CP051627">
    <property type="protein sequence ID" value="UPT20639.1"/>
    <property type="molecule type" value="Genomic_DNA"/>
</dbReference>
<dbReference type="Gene3D" id="1.10.520.30">
    <property type="entry name" value="AF1862-like domain"/>
    <property type="match status" value="1"/>
</dbReference>
<proteinExistence type="inferred from homology"/>
<dbReference type="InterPro" id="IPR023101">
    <property type="entry name" value="AF1862-like_dom_sf"/>
</dbReference>
<evidence type="ECO:0000256" key="2">
    <source>
        <dbReference type="ARBA" id="ARBA00006161"/>
    </source>
</evidence>
<gene>
    <name evidence="6" type="ORF">FOF52_06380</name>
</gene>
<dbReference type="SUPFAM" id="SSF158568">
    <property type="entry name" value="AF1862-like"/>
    <property type="match status" value="1"/>
</dbReference>
<keyword evidence="4" id="KW-0051">Antiviral defense</keyword>
<evidence type="ECO:0000313" key="6">
    <source>
        <dbReference type="EMBL" id="UPT20639.1"/>
    </source>
</evidence>
<evidence type="ECO:0000256" key="5">
    <source>
        <dbReference type="ARBA" id="ARBA00030001"/>
    </source>
</evidence>
<protein>
    <recommendedName>
        <fullName evidence="5">CRISPR type III-B/RAMP module-associated protein Cmr5</fullName>
    </recommendedName>
</protein>
<dbReference type="InterPro" id="IPR010160">
    <property type="entry name" value="CRISPR-assoc_prot_Cmr5"/>
</dbReference>
<comment type="subcellular location">
    <subcellularLocation>
        <location evidence="1">Cytoplasm</location>
    </subcellularLocation>
</comment>
<comment type="similarity">
    <text evidence="2">Belongs to the CRISPR system Cmr5 family.</text>
</comment>
<dbReference type="Pfam" id="PF09701">
    <property type="entry name" value="Cas_Cmr5"/>
    <property type="match status" value="1"/>
</dbReference>